<dbReference type="Pfam" id="PF07687">
    <property type="entry name" value="M20_dimer"/>
    <property type="match status" value="1"/>
</dbReference>
<sequence>MSLNDAVNEALPSALADLKRLIAIRSISSQPEHADDVLATADLVVDLLKGLGCPEVRFMEAGGGNPAVFGHFPAPEGQPTVLLYAHYDVQPTGDPGQWTSPAFAAVERDGRLYARGSADDKGGIAVHLGALRAFNGKPPVGVKIFIEGEEEIGSPSMSALLSRFGADLASDVFVIADAVNWKVGEPALTSTLRGLVDAVVTVSTLETGLHSGQFGGVVPDALTALCRLLATLHDERGNVAIEGLLSAPDPDVEYDEDRLREETGILDGVEWIGEGMASARMWTKPSASVLAIDATPVKDASNTLVPTARAKVSVRIAPGDDVASAAAALKAHLLKNAPWGAKVTVEAGQGGAGTLIDLSGDKAEAAMDAFREAFGVDAVKIGTGGSIPIVAEFAELNPDAVFLLTAVVDPTSRMHGIDESLDLGDLAKATLAEALLLQNLSRKG</sequence>
<keyword evidence="1" id="KW-0645">Protease</keyword>
<dbReference type="GO" id="GO:0046872">
    <property type="term" value="F:metal ion binding"/>
    <property type="evidence" value="ECO:0007669"/>
    <property type="project" value="UniProtKB-KW"/>
</dbReference>
<dbReference type="STRING" id="1123357.SAMN02745244_02285"/>
<keyword evidence="2" id="KW-0479">Metal-binding</keyword>
<proteinExistence type="predicted"/>
<dbReference type="PANTHER" id="PTHR43270:SF12">
    <property type="entry name" value="SUCCINYL-DIAMINOPIMELATE DESUCCINYLASE"/>
    <property type="match status" value="1"/>
</dbReference>
<dbReference type="PANTHER" id="PTHR43270">
    <property type="entry name" value="BETA-ALA-HIS DIPEPTIDASE"/>
    <property type="match status" value="1"/>
</dbReference>
<evidence type="ECO:0000256" key="1">
    <source>
        <dbReference type="ARBA" id="ARBA00022670"/>
    </source>
</evidence>
<gene>
    <name evidence="5" type="ORF">SAMN02745244_02285</name>
</gene>
<dbReference type="InterPro" id="IPR011650">
    <property type="entry name" value="Peptidase_M20_dimer"/>
</dbReference>
<organism evidence="5 6">
    <name type="scientific">Tessaracoccus bendigoensis DSM 12906</name>
    <dbReference type="NCBI Taxonomy" id="1123357"/>
    <lineage>
        <taxon>Bacteria</taxon>
        <taxon>Bacillati</taxon>
        <taxon>Actinomycetota</taxon>
        <taxon>Actinomycetes</taxon>
        <taxon>Propionibacteriales</taxon>
        <taxon>Propionibacteriaceae</taxon>
        <taxon>Tessaracoccus</taxon>
    </lineage>
</organism>
<name>A0A1M6IHY9_9ACTN</name>
<protein>
    <submittedName>
        <fullName evidence="5">Acetylornithine deacetylase/Succinyl-diaminopimelate desuccinylase</fullName>
    </submittedName>
</protein>
<dbReference type="Gene3D" id="3.40.630.10">
    <property type="entry name" value="Zn peptidases"/>
    <property type="match status" value="1"/>
</dbReference>
<dbReference type="Gene3D" id="3.30.70.360">
    <property type="match status" value="1"/>
</dbReference>
<dbReference type="AlphaFoldDB" id="A0A1M6IHY9"/>
<keyword evidence="3" id="KW-0378">Hydrolase</keyword>
<dbReference type="OrthoDB" id="9761532at2"/>
<dbReference type="SUPFAM" id="SSF53187">
    <property type="entry name" value="Zn-dependent exopeptidases"/>
    <property type="match status" value="1"/>
</dbReference>
<evidence type="ECO:0000256" key="3">
    <source>
        <dbReference type="ARBA" id="ARBA00022801"/>
    </source>
</evidence>
<dbReference type="GO" id="GO:0008233">
    <property type="term" value="F:peptidase activity"/>
    <property type="evidence" value="ECO:0007669"/>
    <property type="project" value="UniProtKB-KW"/>
</dbReference>
<dbReference type="RefSeq" id="WP_073188349.1">
    <property type="nucleotide sequence ID" value="NZ_FQZG01000041.1"/>
</dbReference>
<evidence type="ECO:0000313" key="5">
    <source>
        <dbReference type="EMBL" id="SHJ34006.1"/>
    </source>
</evidence>
<evidence type="ECO:0000313" key="6">
    <source>
        <dbReference type="Proteomes" id="UP000184512"/>
    </source>
</evidence>
<accession>A0A1M6IHY9</accession>
<keyword evidence="6" id="KW-1185">Reference proteome</keyword>
<dbReference type="InterPro" id="IPR002933">
    <property type="entry name" value="Peptidase_M20"/>
</dbReference>
<dbReference type="InterPro" id="IPR051458">
    <property type="entry name" value="Cyt/Met_Dipeptidase"/>
</dbReference>
<evidence type="ECO:0000259" key="4">
    <source>
        <dbReference type="Pfam" id="PF07687"/>
    </source>
</evidence>
<dbReference type="GO" id="GO:0006508">
    <property type="term" value="P:proteolysis"/>
    <property type="evidence" value="ECO:0007669"/>
    <property type="project" value="UniProtKB-KW"/>
</dbReference>
<dbReference type="Pfam" id="PF01546">
    <property type="entry name" value="Peptidase_M20"/>
    <property type="match status" value="1"/>
</dbReference>
<evidence type="ECO:0000256" key="2">
    <source>
        <dbReference type="ARBA" id="ARBA00022723"/>
    </source>
</evidence>
<dbReference type="Proteomes" id="UP000184512">
    <property type="component" value="Unassembled WGS sequence"/>
</dbReference>
<dbReference type="NCBIfam" id="NF005914">
    <property type="entry name" value="PRK07907.1"/>
    <property type="match status" value="1"/>
</dbReference>
<dbReference type="EMBL" id="FQZG01000041">
    <property type="protein sequence ID" value="SHJ34006.1"/>
    <property type="molecule type" value="Genomic_DNA"/>
</dbReference>
<feature type="domain" description="Peptidase M20 dimerisation" evidence="4">
    <location>
        <begin position="192"/>
        <end position="339"/>
    </location>
</feature>
<reference evidence="5 6" key="1">
    <citation type="submission" date="2016-11" db="EMBL/GenBank/DDBJ databases">
        <authorList>
            <person name="Jaros S."/>
            <person name="Januszkiewicz K."/>
            <person name="Wedrychowicz H."/>
        </authorList>
    </citation>
    <scope>NUCLEOTIDE SEQUENCE [LARGE SCALE GENOMIC DNA]</scope>
    <source>
        <strain evidence="5 6">DSM 12906</strain>
    </source>
</reference>